<organism evidence="3 4">
    <name type="scientific">Actinacidiphila rubida</name>
    <dbReference type="NCBI Taxonomy" id="310780"/>
    <lineage>
        <taxon>Bacteria</taxon>
        <taxon>Bacillati</taxon>
        <taxon>Actinomycetota</taxon>
        <taxon>Actinomycetes</taxon>
        <taxon>Kitasatosporales</taxon>
        <taxon>Streptomycetaceae</taxon>
        <taxon>Actinacidiphila</taxon>
    </lineage>
</organism>
<gene>
    <name evidence="3" type="ORF">SAMN05216267_102261</name>
</gene>
<feature type="region of interest" description="Disordered" evidence="1">
    <location>
        <begin position="1"/>
        <end position="20"/>
    </location>
</feature>
<evidence type="ECO:0000256" key="2">
    <source>
        <dbReference type="SAM" id="Phobius"/>
    </source>
</evidence>
<reference evidence="3 4" key="1">
    <citation type="submission" date="2016-10" db="EMBL/GenBank/DDBJ databases">
        <authorList>
            <person name="de Groot N.N."/>
        </authorList>
    </citation>
    <scope>NUCLEOTIDE SEQUENCE [LARGE SCALE GENOMIC DNA]</scope>
    <source>
        <strain evidence="3 4">CGMCC 4.2026</strain>
    </source>
</reference>
<feature type="transmembrane region" description="Helical" evidence="2">
    <location>
        <begin position="34"/>
        <end position="53"/>
    </location>
</feature>
<dbReference type="EMBL" id="FODD01000022">
    <property type="protein sequence ID" value="SEO29070.1"/>
    <property type="molecule type" value="Genomic_DNA"/>
</dbReference>
<accession>A0A1H8NHG6</accession>
<evidence type="ECO:0000256" key="1">
    <source>
        <dbReference type="SAM" id="MobiDB-lite"/>
    </source>
</evidence>
<feature type="transmembrane region" description="Helical" evidence="2">
    <location>
        <begin position="59"/>
        <end position="76"/>
    </location>
</feature>
<dbReference type="AlphaFoldDB" id="A0A1H8NHG6"/>
<dbReference type="RefSeq" id="WP_141725977.1">
    <property type="nucleotide sequence ID" value="NZ_FODD01000022.1"/>
</dbReference>
<evidence type="ECO:0000313" key="3">
    <source>
        <dbReference type="EMBL" id="SEO29070.1"/>
    </source>
</evidence>
<keyword evidence="2" id="KW-1133">Transmembrane helix</keyword>
<sequence>MTDRANESRDSNPAPDTYPDLAANPIARAWGRTFLVGAAIILAISSAIIVRLASDSWRAAFMPLCVMPVYGWAYFLNARRIGLVRVLARLTRLLT</sequence>
<feature type="compositionally biased region" description="Basic and acidic residues" evidence="1">
    <location>
        <begin position="1"/>
        <end position="10"/>
    </location>
</feature>
<keyword evidence="4" id="KW-1185">Reference proteome</keyword>
<proteinExistence type="predicted"/>
<name>A0A1H8NHG6_9ACTN</name>
<keyword evidence="2" id="KW-0472">Membrane</keyword>
<dbReference type="Proteomes" id="UP000181951">
    <property type="component" value="Unassembled WGS sequence"/>
</dbReference>
<protein>
    <submittedName>
        <fullName evidence="3">Uncharacterized protein</fullName>
    </submittedName>
</protein>
<keyword evidence="2" id="KW-0812">Transmembrane</keyword>
<evidence type="ECO:0000313" key="4">
    <source>
        <dbReference type="Proteomes" id="UP000181951"/>
    </source>
</evidence>